<reference evidence="5 6" key="1">
    <citation type="submission" date="2014-04" db="EMBL/GenBank/DDBJ databases">
        <authorList>
            <consortium name="DOE Joint Genome Institute"/>
            <person name="Kuo A."/>
            <person name="Kohler A."/>
            <person name="Costa M.D."/>
            <person name="Nagy L.G."/>
            <person name="Floudas D."/>
            <person name="Copeland A."/>
            <person name="Barry K.W."/>
            <person name="Cichocki N."/>
            <person name="Veneault-Fourrey C."/>
            <person name="LaButti K."/>
            <person name="Lindquist E.A."/>
            <person name="Lipzen A."/>
            <person name="Lundell T."/>
            <person name="Morin E."/>
            <person name="Murat C."/>
            <person name="Sun H."/>
            <person name="Tunlid A."/>
            <person name="Henrissat B."/>
            <person name="Grigoriev I.V."/>
            <person name="Hibbett D.S."/>
            <person name="Martin F."/>
            <person name="Nordberg H.P."/>
            <person name="Cantor M.N."/>
            <person name="Hua S.X."/>
        </authorList>
    </citation>
    <scope>NUCLEOTIDE SEQUENCE [LARGE SCALE GENOMIC DNA]</scope>
    <source>
        <strain evidence="5 6">Marx 270</strain>
    </source>
</reference>
<dbReference type="OrthoDB" id="10315578at2759"/>
<keyword evidence="6" id="KW-1185">Reference proteome</keyword>
<dbReference type="Gene3D" id="3.30.470.160">
    <property type="entry name" value="Inositol polyphosphate kinase"/>
    <property type="match status" value="1"/>
</dbReference>
<dbReference type="HOGENOM" id="CLU_127232_0_0_1"/>
<organism evidence="5 6">
    <name type="scientific">Pisolithus tinctorius Marx 270</name>
    <dbReference type="NCBI Taxonomy" id="870435"/>
    <lineage>
        <taxon>Eukaryota</taxon>
        <taxon>Fungi</taxon>
        <taxon>Dikarya</taxon>
        <taxon>Basidiomycota</taxon>
        <taxon>Agaricomycotina</taxon>
        <taxon>Agaricomycetes</taxon>
        <taxon>Agaricomycetidae</taxon>
        <taxon>Boletales</taxon>
        <taxon>Sclerodermatineae</taxon>
        <taxon>Pisolithaceae</taxon>
        <taxon>Pisolithus</taxon>
    </lineage>
</organism>
<dbReference type="GO" id="GO:0032958">
    <property type="term" value="P:inositol phosphate biosynthetic process"/>
    <property type="evidence" value="ECO:0007669"/>
    <property type="project" value="InterPro"/>
</dbReference>
<dbReference type="Proteomes" id="UP000054217">
    <property type="component" value="Unassembled WGS sequence"/>
</dbReference>
<gene>
    <name evidence="5" type="ORF">M404DRAFT_29240</name>
</gene>
<evidence type="ECO:0000313" key="6">
    <source>
        <dbReference type="Proteomes" id="UP000054217"/>
    </source>
</evidence>
<comment type="similarity">
    <text evidence="1">Belongs to the inositol phosphokinase (IPK) family.</text>
</comment>
<evidence type="ECO:0000313" key="5">
    <source>
        <dbReference type="EMBL" id="KIO00840.1"/>
    </source>
</evidence>
<dbReference type="AlphaFoldDB" id="A0A0C3NIP6"/>
<sequence length="182" mass="20001">MIEIVTALDPQIPRGAVARKPPHTLLIGTDAGTSQRNNDHDRPRQSRIWIPCDALDHLRVALAESEVRFTGGSVLIIHEGNWVRAETTVWTPEGVSVLNDKPTASDEFGLGWKEAVPLYEEDEDEDKITVELDEHGPLDGVVATSPVVECFEENDGDEAEENDSPLFALSLIDFAHTRLAPG</sequence>
<dbReference type="SUPFAM" id="SSF56104">
    <property type="entry name" value="SAICAR synthase-like"/>
    <property type="match status" value="1"/>
</dbReference>
<evidence type="ECO:0000256" key="1">
    <source>
        <dbReference type="ARBA" id="ARBA00007374"/>
    </source>
</evidence>
<protein>
    <submittedName>
        <fullName evidence="5">Uncharacterized protein</fullName>
    </submittedName>
</protein>
<dbReference type="InParanoid" id="A0A0C3NIP6"/>
<evidence type="ECO:0000256" key="3">
    <source>
        <dbReference type="ARBA" id="ARBA00022777"/>
    </source>
</evidence>
<dbReference type="InterPro" id="IPR005522">
    <property type="entry name" value="IPK"/>
</dbReference>
<reference evidence="6" key="2">
    <citation type="submission" date="2015-01" db="EMBL/GenBank/DDBJ databases">
        <title>Evolutionary Origins and Diversification of the Mycorrhizal Mutualists.</title>
        <authorList>
            <consortium name="DOE Joint Genome Institute"/>
            <consortium name="Mycorrhizal Genomics Consortium"/>
            <person name="Kohler A."/>
            <person name="Kuo A."/>
            <person name="Nagy L.G."/>
            <person name="Floudas D."/>
            <person name="Copeland A."/>
            <person name="Barry K.W."/>
            <person name="Cichocki N."/>
            <person name="Veneault-Fourrey C."/>
            <person name="LaButti K."/>
            <person name="Lindquist E.A."/>
            <person name="Lipzen A."/>
            <person name="Lundell T."/>
            <person name="Morin E."/>
            <person name="Murat C."/>
            <person name="Riley R."/>
            <person name="Ohm R."/>
            <person name="Sun H."/>
            <person name="Tunlid A."/>
            <person name="Henrissat B."/>
            <person name="Grigoriev I.V."/>
            <person name="Hibbett D.S."/>
            <person name="Martin F."/>
        </authorList>
    </citation>
    <scope>NUCLEOTIDE SEQUENCE [LARGE SCALE GENOMIC DNA]</scope>
    <source>
        <strain evidence="6">Marx 270</strain>
    </source>
</reference>
<dbReference type="EMBL" id="KN831993">
    <property type="protein sequence ID" value="KIO00840.1"/>
    <property type="molecule type" value="Genomic_DNA"/>
</dbReference>
<dbReference type="STRING" id="870435.A0A0C3NIP6"/>
<proteinExistence type="inferred from homology"/>
<name>A0A0C3NIP6_PISTI</name>
<dbReference type="InterPro" id="IPR038286">
    <property type="entry name" value="IPK_sf"/>
</dbReference>
<feature type="region of interest" description="Disordered" evidence="4">
    <location>
        <begin position="24"/>
        <end position="44"/>
    </location>
</feature>
<dbReference type="Pfam" id="PF03770">
    <property type="entry name" value="IPK"/>
    <property type="match status" value="1"/>
</dbReference>
<evidence type="ECO:0000256" key="4">
    <source>
        <dbReference type="SAM" id="MobiDB-lite"/>
    </source>
</evidence>
<accession>A0A0C3NIP6</accession>
<keyword evidence="2" id="KW-0808">Transferase</keyword>
<keyword evidence="3" id="KW-0418">Kinase</keyword>
<dbReference type="GO" id="GO:0016301">
    <property type="term" value="F:kinase activity"/>
    <property type="evidence" value="ECO:0007669"/>
    <property type="project" value="UniProtKB-KW"/>
</dbReference>
<evidence type="ECO:0000256" key="2">
    <source>
        <dbReference type="ARBA" id="ARBA00022679"/>
    </source>
</evidence>